<organism evidence="3 4">
    <name type="scientific">Actinomadura citrea</name>
    <dbReference type="NCBI Taxonomy" id="46158"/>
    <lineage>
        <taxon>Bacteria</taxon>
        <taxon>Bacillati</taxon>
        <taxon>Actinomycetota</taxon>
        <taxon>Actinomycetes</taxon>
        <taxon>Streptosporangiales</taxon>
        <taxon>Thermomonosporaceae</taxon>
        <taxon>Actinomadura</taxon>
    </lineage>
</organism>
<dbReference type="PANTHER" id="PTHR39335:SF1">
    <property type="entry name" value="BLL4220 PROTEIN"/>
    <property type="match status" value="1"/>
</dbReference>
<keyword evidence="3" id="KW-0449">Lipoprotein</keyword>
<sequence>MATEMRRPRTARFGGRLLAASLAATALAGCTTATNSQSPGRTQISSAQAPHLGQILVNGTGRTLYLFVADPPNQSTCSGACASIWPPATTQGAPTTAGSAQQSQIASISRPDGPPQIVYGGHPLYYYQADTGRGDTRGQALTQFGAEWYAVSPQGQQVQSGTSAGSP</sequence>
<proteinExistence type="predicted"/>
<dbReference type="Pfam" id="PF03640">
    <property type="entry name" value="Lipoprotein_15"/>
    <property type="match status" value="2"/>
</dbReference>
<dbReference type="PROSITE" id="PS51257">
    <property type="entry name" value="PROKAR_LIPOPROTEIN"/>
    <property type="match status" value="1"/>
</dbReference>
<evidence type="ECO:0000313" key="4">
    <source>
        <dbReference type="Proteomes" id="UP000591272"/>
    </source>
</evidence>
<protein>
    <submittedName>
        <fullName evidence="3">Putative lipoprotein with Yx(FWY)xxD motif</fullName>
    </submittedName>
</protein>
<feature type="signal peptide" evidence="2">
    <location>
        <begin position="1"/>
        <end position="28"/>
    </location>
</feature>
<evidence type="ECO:0000256" key="2">
    <source>
        <dbReference type="SAM" id="SignalP"/>
    </source>
</evidence>
<comment type="caution">
    <text evidence="3">The sequence shown here is derived from an EMBL/GenBank/DDBJ whole genome shotgun (WGS) entry which is preliminary data.</text>
</comment>
<evidence type="ECO:0000256" key="1">
    <source>
        <dbReference type="SAM" id="MobiDB-lite"/>
    </source>
</evidence>
<dbReference type="InterPro" id="IPR005297">
    <property type="entry name" value="Lipoprotein_repeat"/>
</dbReference>
<evidence type="ECO:0000313" key="3">
    <source>
        <dbReference type="EMBL" id="NYE11184.1"/>
    </source>
</evidence>
<keyword evidence="2" id="KW-0732">Signal</keyword>
<feature type="region of interest" description="Disordered" evidence="1">
    <location>
        <begin position="88"/>
        <end position="108"/>
    </location>
</feature>
<accession>A0A7Y9KD35</accession>
<gene>
    <name evidence="3" type="ORF">BJ999_001480</name>
</gene>
<dbReference type="PANTHER" id="PTHR39335">
    <property type="entry name" value="BLL4220 PROTEIN"/>
    <property type="match status" value="1"/>
</dbReference>
<reference evidence="3 4" key="1">
    <citation type="submission" date="2020-07" db="EMBL/GenBank/DDBJ databases">
        <title>Sequencing the genomes of 1000 actinobacteria strains.</title>
        <authorList>
            <person name="Klenk H.-P."/>
        </authorList>
    </citation>
    <scope>NUCLEOTIDE SEQUENCE [LARGE SCALE GENOMIC DNA]</scope>
    <source>
        <strain evidence="3 4">DSM 43461</strain>
    </source>
</reference>
<dbReference type="EMBL" id="JACCBT010000001">
    <property type="protein sequence ID" value="NYE11184.1"/>
    <property type="molecule type" value="Genomic_DNA"/>
</dbReference>
<dbReference type="Proteomes" id="UP000591272">
    <property type="component" value="Unassembled WGS sequence"/>
</dbReference>
<dbReference type="GO" id="GO:0043448">
    <property type="term" value="P:alkane catabolic process"/>
    <property type="evidence" value="ECO:0007669"/>
    <property type="project" value="TreeGrafter"/>
</dbReference>
<dbReference type="AlphaFoldDB" id="A0A7Y9KD35"/>
<feature type="chain" id="PRO_5038481014" evidence="2">
    <location>
        <begin position="29"/>
        <end position="167"/>
    </location>
</feature>
<keyword evidence="4" id="KW-1185">Reference proteome</keyword>
<dbReference type="RefSeq" id="WP_218934980.1">
    <property type="nucleotide sequence ID" value="NZ_BMRD01000007.1"/>
</dbReference>
<name>A0A7Y9KD35_9ACTN</name>